<dbReference type="EMBL" id="ALBS01000258">
    <property type="protein sequence ID" value="EJT47280.1"/>
    <property type="molecule type" value="Genomic_DNA"/>
</dbReference>
<dbReference type="KEGG" id="tasa:A1Q1_03909"/>
<dbReference type="InterPro" id="IPR002347">
    <property type="entry name" value="SDR_fam"/>
</dbReference>
<dbReference type="PANTHER" id="PTHR42901">
    <property type="entry name" value="ALCOHOL DEHYDROGENASE"/>
    <property type="match status" value="1"/>
</dbReference>
<dbReference type="Gene3D" id="3.40.50.720">
    <property type="entry name" value="NAD(P)-binding Rossmann-like Domain"/>
    <property type="match status" value="2"/>
</dbReference>
<keyword evidence="2" id="KW-0560">Oxidoreductase</keyword>
<dbReference type="GeneID" id="25987422"/>
<dbReference type="HOGENOM" id="CLU_960383_0_0_1"/>
<gene>
    <name evidence="3" type="ORF">A1Q1_03909</name>
</gene>
<dbReference type="VEuPathDB" id="FungiDB:A1Q1_03909"/>
<name>J4U9H0_TRIAS</name>
<sequence>MLTLRSATRLVQIPSAGRIWSCAPSASAALLQQRYNSGSAGVFNTSRLEGKTVLISGASSGIGAATAQLFSRCGSNVVLLARRKEKLAEVADKCSALQKQNGFSNGKVVTIEADMMDRRSLDKVLDRTDGLGVDIEADPSPWLVPSDAVTCEAHEAAQHWCKLLLMICSTYIQMIINVGSVAGIEPYVGGSIYCATKSAVNSISGVLLRELVNTPIRVAEIQPGMVETEFSVVRYRGDKNRADNEYKGLTPRKLQLSSELTIVTGEDIAEEIVWVASRPEHVQIAQMPGQRDHQLEEAGVSDVP</sequence>
<dbReference type="PANTHER" id="PTHR42901:SF1">
    <property type="entry name" value="ALCOHOL DEHYDROGENASE"/>
    <property type="match status" value="1"/>
</dbReference>
<evidence type="ECO:0000313" key="4">
    <source>
        <dbReference type="Proteomes" id="UP000002748"/>
    </source>
</evidence>
<evidence type="ECO:0000313" key="3">
    <source>
        <dbReference type="EMBL" id="EJT47280.1"/>
    </source>
</evidence>
<protein>
    <submittedName>
        <fullName evidence="3">NADP(+)-dependent 3-hydroxy acid dehydrogenase</fullName>
    </submittedName>
</protein>
<accession>J4U9H0</accession>
<evidence type="ECO:0000256" key="1">
    <source>
        <dbReference type="ARBA" id="ARBA00006484"/>
    </source>
</evidence>
<organism evidence="3 4">
    <name type="scientific">Trichosporon asahii var. asahii (strain ATCC 90039 / CBS 2479 / JCM 2466 / KCTC 7840 / NBRC 103889/ NCYC 2677 / UAMH 7654)</name>
    <name type="common">Yeast</name>
    <dbReference type="NCBI Taxonomy" id="1186058"/>
    <lineage>
        <taxon>Eukaryota</taxon>
        <taxon>Fungi</taxon>
        <taxon>Dikarya</taxon>
        <taxon>Basidiomycota</taxon>
        <taxon>Agaricomycotina</taxon>
        <taxon>Tremellomycetes</taxon>
        <taxon>Trichosporonales</taxon>
        <taxon>Trichosporonaceae</taxon>
        <taxon>Trichosporon</taxon>
    </lineage>
</organism>
<dbReference type="SUPFAM" id="SSF51735">
    <property type="entry name" value="NAD(P)-binding Rossmann-fold domains"/>
    <property type="match status" value="1"/>
</dbReference>
<proteinExistence type="inferred from homology"/>
<dbReference type="Pfam" id="PF00106">
    <property type="entry name" value="adh_short"/>
    <property type="match status" value="2"/>
</dbReference>
<dbReference type="PRINTS" id="PR00081">
    <property type="entry name" value="GDHRDH"/>
</dbReference>
<dbReference type="RefSeq" id="XP_014177809.1">
    <property type="nucleotide sequence ID" value="XM_014322334.1"/>
</dbReference>
<comment type="similarity">
    <text evidence="1">Belongs to the short-chain dehydrogenases/reductases (SDR) family.</text>
</comment>
<comment type="caution">
    <text evidence="3">The sequence shown here is derived from an EMBL/GenBank/DDBJ whole genome shotgun (WGS) entry which is preliminary data.</text>
</comment>
<evidence type="ECO:0000256" key="2">
    <source>
        <dbReference type="ARBA" id="ARBA00023002"/>
    </source>
</evidence>
<dbReference type="GO" id="GO:0016491">
    <property type="term" value="F:oxidoreductase activity"/>
    <property type="evidence" value="ECO:0007669"/>
    <property type="project" value="UniProtKB-KW"/>
</dbReference>
<dbReference type="Proteomes" id="UP000002748">
    <property type="component" value="Unassembled WGS sequence"/>
</dbReference>
<dbReference type="AlphaFoldDB" id="J4U9H0"/>
<reference evidence="3 4" key="1">
    <citation type="journal article" date="2012" name="Eukaryot. Cell">
        <title>Draft genome sequence of CBS 2479, the standard type strain of Trichosporon asahii.</title>
        <authorList>
            <person name="Yang R.Y."/>
            <person name="Li H.T."/>
            <person name="Zhu H."/>
            <person name="Zhou G.P."/>
            <person name="Wang M."/>
            <person name="Wang L."/>
        </authorList>
    </citation>
    <scope>NUCLEOTIDE SEQUENCE [LARGE SCALE GENOMIC DNA]</scope>
    <source>
        <strain evidence="4">ATCC 90039 / CBS 2479 / JCM 2466 / KCTC 7840 / NCYC 2677 / UAMH 7654</strain>
    </source>
</reference>
<dbReference type="InterPro" id="IPR036291">
    <property type="entry name" value="NAD(P)-bd_dom_sf"/>
</dbReference>
<dbReference type="OrthoDB" id="6251714at2759"/>